<dbReference type="GO" id="GO:0046872">
    <property type="term" value="F:metal ion binding"/>
    <property type="evidence" value="ECO:0007669"/>
    <property type="project" value="UniProtKB-KW"/>
</dbReference>
<keyword evidence="10" id="KW-1185">Reference proteome</keyword>
<reference evidence="9 10" key="1">
    <citation type="journal article" date="2016" name="Int. J. Syst. Evol. Microbiol.">
        <title>Descriptions of Anaerotaenia torta gen. nov., sp. nov. and Anaerocolumna cellulosilytica gen. nov., sp. nov. isolated from a methanogenic reactor of cattle waste.</title>
        <authorList>
            <person name="Uek A."/>
            <person name="Ohtaki Y."/>
            <person name="Kaku N."/>
            <person name="Ueki K."/>
        </authorList>
    </citation>
    <scope>NUCLEOTIDE SEQUENCE [LARGE SCALE GENOMIC DNA]</scope>
    <source>
        <strain evidence="9 10">SN021</strain>
    </source>
</reference>
<keyword evidence="6" id="KW-0408">Iron</keyword>
<evidence type="ECO:0000256" key="5">
    <source>
        <dbReference type="ARBA" id="ARBA00022723"/>
    </source>
</evidence>
<accession>A0A6S6QS50</accession>
<dbReference type="KEGG" id="acel:acsn021_17320"/>
<keyword evidence="4" id="KW-0004">4Fe-4S</keyword>
<dbReference type="SUPFAM" id="SSF54862">
    <property type="entry name" value="4Fe-4S ferredoxins"/>
    <property type="match status" value="1"/>
</dbReference>
<comment type="function">
    <text evidence="2">Ferredoxins are iron-sulfur proteins that transfer electrons in a wide variety of metabolic reactions.</text>
</comment>
<evidence type="ECO:0000313" key="10">
    <source>
        <dbReference type="Proteomes" id="UP000515561"/>
    </source>
</evidence>
<proteinExistence type="predicted"/>
<dbReference type="PROSITE" id="PS51379">
    <property type="entry name" value="4FE4S_FER_2"/>
    <property type="match status" value="2"/>
</dbReference>
<dbReference type="InterPro" id="IPR017896">
    <property type="entry name" value="4Fe4S_Fe-S-bd"/>
</dbReference>
<dbReference type="PANTHER" id="PTHR24960:SF79">
    <property type="entry name" value="PHOTOSYSTEM I IRON-SULFUR CENTER"/>
    <property type="match status" value="1"/>
</dbReference>
<dbReference type="InterPro" id="IPR017900">
    <property type="entry name" value="4Fe4S_Fe_S_CS"/>
</dbReference>
<keyword evidence="5" id="KW-0479">Metal-binding</keyword>
<evidence type="ECO:0000256" key="6">
    <source>
        <dbReference type="ARBA" id="ARBA00023004"/>
    </source>
</evidence>
<dbReference type="InterPro" id="IPR050157">
    <property type="entry name" value="PSI_iron-sulfur_center"/>
</dbReference>
<dbReference type="Gene3D" id="3.30.70.20">
    <property type="match status" value="1"/>
</dbReference>
<dbReference type="Pfam" id="PF14697">
    <property type="entry name" value="Fer4_21"/>
    <property type="match status" value="1"/>
</dbReference>
<feature type="domain" description="4Fe-4S ferredoxin-type" evidence="8">
    <location>
        <begin position="327"/>
        <end position="350"/>
    </location>
</feature>
<evidence type="ECO:0000256" key="4">
    <source>
        <dbReference type="ARBA" id="ARBA00022485"/>
    </source>
</evidence>
<evidence type="ECO:0000313" key="9">
    <source>
        <dbReference type="EMBL" id="BCJ94163.1"/>
    </source>
</evidence>
<dbReference type="EMBL" id="AP023367">
    <property type="protein sequence ID" value="BCJ94163.1"/>
    <property type="molecule type" value="Genomic_DNA"/>
</dbReference>
<dbReference type="Pfam" id="PF04015">
    <property type="entry name" value="DUF362"/>
    <property type="match status" value="1"/>
</dbReference>
<gene>
    <name evidence="9" type="ORF">acsn021_17320</name>
</gene>
<dbReference type="AlphaFoldDB" id="A0A6S6QS50"/>
<protein>
    <recommendedName>
        <fullName evidence="3">Ferredoxin</fullName>
    </recommendedName>
</protein>
<organism evidence="9 10">
    <name type="scientific">Anaerocolumna cellulosilytica</name>
    <dbReference type="NCBI Taxonomy" id="433286"/>
    <lineage>
        <taxon>Bacteria</taxon>
        <taxon>Bacillati</taxon>
        <taxon>Bacillota</taxon>
        <taxon>Clostridia</taxon>
        <taxon>Lachnospirales</taxon>
        <taxon>Lachnospiraceae</taxon>
        <taxon>Anaerocolumna</taxon>
    </lineage>
</organism>
<name>A0A6S6QS50_9FIRM</name>
<feature type="domain" description="4Fe-4S ferredoxin-type" evidence="8">
    <location>
        <begin position="293"/>
        <end position="322"/>
    </location>
</feature>
<dbReference type="Proteomes" id="UP000515561">
    <property type="component" value="Chromosome"/>
</dbReference>
<evidence type="ECO:0000259" key="8">
    <source>
        <dbReference type="PROSITE" id="PS51379"/>
    </source>
</evidence>
<evidence type="ECO:0000256" key="3">
    <source>
        <dbReference type="ARBA" id="ARBA00013529"/>
    </source>
</evidence>
<dbReference type="RefSeq" id="WP_184091369.1">
    <property type="nucleotide sequence ID" value="NZ_AP023367.1"/>
</dbReference>
<evidence type="ECO:0000256" key="1">
    <source>
        <dbReference type="ARBA" id="ARBA00001966"/>
    </source>
</evidence>
<keyword evidence="7" id="KW-0411">Iron-sulfur</keyword>
<dbReference type="PROSITE" id="PS00198">
    <property type="entry name" value="4FE4S_FER_1"/>
    <property type="match status" value="2"/>
</dbReference>
<sequence length="350" mass="40396">MDSRLHIINNLNYDILYQCYDDVYRYIKNHKSIAKGKRIAIKLNLVGPHKPEAAATTHPEVVSLIVDILISLECEVMLCEDIDGISILEETKILPILKKYGLSFYNLREYGYKSIEAFGETYQYSELIDTCDVFIEIPKFKTHMLTHYTGAIKNLYGCIKRKQRKDLHKNIDEDDFAKIICSVYSIRKPDIVIMDAITAMEGWGPSLGQPKYLGKLVLSTDGVLVDYYLVLTAGFKPEQLKTLQNAIKRHLSEFASEEDIFQYCSPYVKEEKFNRLPVYFGRQREKYIEILRRSLHINQDECIHCGKCKDACPFNAIDMESNMYQCNSEKCNLCTCCLELCPVGAIRLRL</sequence>
<dbReference type="PANTHER" id="PTHR24960">
    <property type="entry name" value="PHOTOSYSTEM I IRON-SULFUR CENTER-RELATED"/>
    <property type="match status" value="1"/>
</dbReference>
<evidence type="ECO:0000256" key="2">
    <source>
        <dbReference type="ARBA" id="ARBA00003532"/>
    </source>
</evidence>
<comment type="cofactor">
    <cofactor evidence="1">
        <name>[4Fe-4S] cluster</name>
        <dbReference type="ChEBI" id="CHEBI:49883"/>
    </cofactor>
</comment>
<dbReference type="GO" id="GO:0051539">
    <property type="term" value="F:4 iron, 4 sulfur cluster binding"/>
    <property type="evidence" value="ECO:0007669"/>
    <property type="project" value="UniProtKB-KW"/>
</dbReference>
<evidence type="ECO:0000256" key="7">
    <source>
        <dbReference type="ARBA" id="ARBA00023014"/>
    </source>
</evidence>
<dbReference type="InterPro" id="IPR007160">
    <property type="entry name" value="DUF362"/>
</dbReference>